<dbReference type="PANTHER" id="PTHR36923">
    <property type="entry name" value="FERREDOXIN"/>
    <property type="match status" value="1"/>
</dbReference>
<dbReference type="SUPFAM" id="SSF54862">
    <property type="entry name" value="4Fe-4S ferredoxins"/>
    <property type="match status" value="1"/>
</dbReference>
<dbReference type="Proteomes" id="UP001602119">
    <property type="component" value="Unassembled WGS sequence"/>
</dbReference>
<dbReference type="Pfam" id="PF06902">
    <property type="entry name" value="Fer4_19"/>
    <property type="match status" value="1"/>
</dbReference>
<comment type="cofactor">
    <cofactor evidence="1">
        <name>[3Fe-4S] cluster</name>
        <dbReference type="ChEBI" id="CHEBI:21137"/>
    </cofactor>
</comment>
<protein>
    <submittedName>
        <fullName evidence="9">Ferredoxin</fullName>
    </submittedName>
</protein>
<keyword evidence="6" id="KW-0411">Iron-sulfur</keyword>
<comment type="caution">
    <text evidence="9">The sequence shown here is derived from an EMBL/GenBank/DDBJ whole genome shotgun (WGS) entry which is preliminary data.</text>
</comment>
<evidence type="ECO:0000256" key="3">
    <source>
        <dbReference type="ARBA" id="ARBA00022723"/>
    </source>
</evidence>
<dbReference type="RefSeq" id="WP_066934554.1">
    <property type="nucleotide sequence ID" value="NZ_BBYK01000039.1"/>
</dbReference>
<dbReference type="InterPro" id="IPR010693">
    <property type="entry name" value="Divergent_4Fe-4S_mono-cluster"/>
</dbReference>
<keyword evidence="4" id="KW-0249">Electron transport</keyword>
<evidence type="ECO:0000256" key="4">
    <source>
        <dbReference type="ARBA" id="ARBA00022982"/>
    </source>
</evidence>
<dbReference type="Gene3D" id="3.30.70.20">
    <property type="match status" value="1"/>
</dbReference>
<dbReference type="InterPro" id="IPR051269">
    <property type="entry name" value="Fe-S_cluster_ET"/>
</dbReference>
<keyword evidence="7" id="KW-0003">3Fe-4S</keyword>
<evidence type="ECO:0000259" key="8">
    <source>
        <dbReference type="Pfam" id="PF06902"/>
    </source>
</evidence>
<keyword evidence="10" id="KW-1185">Reference proteome</keyword>
<evidence type="ECO:0000256" key="1">
    <source>
        <dbReference type="ARBA" id="ARBA00001927"/>
    </source>
</evidence>
<evidence type="ECO:0000256" key="2">
    <source>
        <dbReference type="ARBA" id="ARBA00022448"/>
    </source>
</evidence>
<proteinExistence type="predicted"/>
<keyword evidence="3" id="KW-0479">Metal-binding</keyword>
<keyword evidence="2" id="KW-0813">Transport</keyword>
<gene>
    <name evidence="9" type="ORF">ACFY05_20880</name>
</gene>
<reference evidence="9 10" key="1">
    <citation type="submission" date="2024-10" db="EMBL/GenBank/DDBJ databases">
        <title>The Natural Products Discovery Center: Release of the First 8490 Sequenced Strains for Exploring Actinobacteria Biosynthetic Diversity.</title>
        <authorList>
            <person name="Kalkreuter E."/>
            <person name="Kautsar S.A."/>
            <person name="Yang D."/>
            <person name="Bader C.D."/>
            <person name="Teijaro C.N."/>
            <person name="Fluegel L."/>
            <person name="Davis C.M."/>
            <person name="Simpson J.R."/>
            <person name="Lauterbach L."/>
            <person name="Steele A.D."/>
            <person name="Gui C."/>
            <person name="Meng S."/>
            <person name="Li G."/>
            <person name="Viehrig K."/>
            <person name="Ye F."/>
            <person name="Su P."/>
            <person name="Kiefer A.F."/>
            <person name="Nichols A."/>
            <person name="Cepeda A.J."/>
            <person name="Yan W."/>
            <person name="Fan B."/>
            <person name="Jiang Y."/>
            <person name="Adhikari A."/>
            <person name="Zheng C.-J."/>
            <person name="Schuster L."/>
            <person name="Cowan T.M."/>
            <person name="Smanski M.J."/>
            <person name="Chevrette M.G."/>
            <person name="De Carvalho L.P.S."/>
            <person name="Shen B."/>
        </authorList>
    </citation>
    <scope>NUCLEOTIDE SEQUENCE [LARGE SCALE GENOMIC DNA]</scope>
    <source>
        <strain evidence="9 10">NPDC001281</strain>
    </source>
</reference>
<dbReference type="PANTHER" id="PTHR36923:SF3">
    <property type="entry name" value="FERREDOXIN"/>
    <property type="match status" value="1"/>
</dbReference>
<sequence>MKIIANTGRCIGAGMCVLALGEVFDQSEEDGTVVLLDPEPPASMADAVRRAVQLCPSGALSLAEPYADRDRAERD</sequence>
<keyword evidence="5" id="KW-0408">Iron</keyword>
<feature type="domain" description="Divergent 4Fe-4S mono-cluster" evidence="8">
    <location>
        <begin position="1"/>
        <end position="64"/>
    </location>
</feature>
<dbReference type="EMBL" id="JBIAXI010000012">
    <property type="protein sequence ID" value="MFF4775312.1"/>
    <property type="molecule type" value="Genomic_DNA"/>
</dbReference>
<evidence type="ECO:0000256" key="6">
    <source>
        <dbReference type="ARBA" id="ARBA00023014"/>
    </source>
</evidence>
<accession>A0ABW6VB27</accession>
<evidence type="ECO:0000256" key="7">
    <source>
        <dbReference type="ARBA" id="ARBA00023291"/>
    </source>
</evidence>
<organism evidence="9 10">
    <name type="scientific">Microtetraspora fusca</name>
    <dbReference type="NCBI Taxonomy" id="1997"/>
    <lineage>
        <taxon>Bacteria</taxon>
        <taxon>Bacillati</taxon>
        <taxon>Actinomycetota</taxon>
        <taxon>Actinomycetes</taxon>
        <taxon>Streptosporangiales</taxon>
        <taxon>Streptosporangiaceae</taxon>
        <taxon>Microtetraspora</taxon>
    </lineage>
</organism>
<evidence type="ECO:0000313" key="9">
    <source>
        <dbReference type="EMBL" id="MFF4775312.1"/>
    </source>
</evidence>
<evidence type="ECO:0000313" key="10">
    <source>
        <dbReference type="Proteomes" id="UP001602119"/>
    </source>
</evidence>
<name>A0ABW6VB27_MICFU</name>
<evidence type="ECO:0000256" key="5">
    <source>
        <dbReference type="ARBA" id="ARBA00023004"/>
    </source>
</evidence>